<evidence type="ECO:0000256" key="4">
    <source>
        <dbReference type="ARBA" id="ARBA00022970"/>
    </source>
</evidence>
<dbReference type="HOGENOM" id="CLU_007946_12_1_1"/>
<feature type="transmembrane region" description="Helical" evidence="7">
    <location>
        <begin position="126"/>
        <end position="148"/>
    </location>
</feature>
<keyword evidence="6 7" id="KW-0472">Membrane</keyword>
<dbReference type="InterPro" id="IPR050524">
    <property type="entry name" value="APC_YAT"/>
</dbReference>
<keyword evidence="10" id="KW-1185">Reference proteome</keyword>
<dbReference type="GeneID" id="27331726"/>
<dbReference type="PANTHER" id="PTHR43341">
    <property type="entry name" value="AMINO ACID PERMEASE"/>
    <property type="match status" value="1"/>
</dbReference>
<evidence type="ECO:0000259" key="8">
    <source>
        <dbReference type="Pfam" id="PF00324"/>
    </source>
</evidence>
<feature type="transmembrane region" description="Helical" evidence="7">
    <location>
        <begin position="75"/>
        <end position="106"/>
    </location>
</feature>
<feature type="transmembrane region" description="Helical" evidence="7">
    <location>
        <begin position="373"/>
        <end position="392"/>
    </location>
</feature>
<feature type="domain" description="Amino acid permease/ SLC12A" evidence="8">
    <location>
        <begin position="44"/>
        <end position="503"/>
    </location>
</feature>
<dbReference type="VEuPathDB" id="FungiDB:PV08_04643"/>
<proteinExistence type="predicted"/>
<keyword evidence="2" id="KW-0813">Transport</keyword>
<feature type="transmembrane region" description="Helical" evidence="7">
    <location>
        <begin position="187"/>
        <end position="205"/>
    </location>
</feature>
<keyword evidence="5 7" id="KW-1133">Transmembrane helix</keyword>
<sequence length="556" mass="60839">MADISSSSKTAEVGESYRPDETQFDAVASTDGQATLKRDLSRRHINMIGLAGMIGTGLFLASGQALSVAGPVGALFGYLVMSGLTASVSLTIAELSAFMPVTGGFIRHASRFIQPAMGAATGWNYFYLMAVTGPAELSAAATLINFWHPDVSPALWYSIFIVLIVIMSLCGVRVYGESEVFFSMIKILLIIGLILAGIIVDLGGSPTHDRIGFRYWKDPGPFNAYLIGGNTGKFLGFWSTLISAAYAFCNIQVVALTGAETKNPRKLIPEAMKMTFWRIIVFYCISMFVVGLLVPYNDPNLGNATGTAQQSPFVIAFQRAGIKVLPSIINAALVTSAFSCGMAVVFLASRVLCGLAEEGQAPRIFLKTNRLGAPYPAVIVSSLFLPLVYLSLGSNSSVAFGWFVNIATVASLIAWLIIEITYLRFFYAFKAQGIARERLPYKSPLQPYMAWLTTLLLALIILFSGYSVFLHGHWDTDSFLVSYIGIPIFLCEIPEAHVLLKEKLTTSTVLWASAFLFLRTGIIPLREIDLSEIEIIEREKELRPAEKKLPWYRVLV</sequence>
<dbReference type="GO" id="GO:0015171">
    <property type="term" value="F:amino acid transmembrane transporter activity"/>
    <property type="evidence" value="ECO:0007669"/>
    <property type="project" value="TreeGrafter"/>
</dbReference>
<dbReference type="PANTHER" id="PTHR43341:SF1">
    <property type="entry name" value="GENERAL AMINO-ACID PERMEASE GAP1"/>
    <property type="match status" value="1"/>
</dbReference>
<dbReference type="EMBL" id="KN847494">
    <property type="protein sequence ID" value="KIW17449.1"/>
    <property type="molecule type" value="Genomic_DNA"/>
</dbReference>
<feature type="transmembrane region" description="Helical" evidence="7">
    <location>
        <begin position="328"/>
        <end position="352"/>
    </location>
</feature>
<evidence type="ECO:0000256" key="5">
    <source>
        <dbReference type="ARBA" id="ARBA00022989"/>
    </source>
</evidence>
<keyword evidence="3 7" id="KW-0812">Transmembrane</keyword>
<evidence type="ECO:0000313" key="10">
    <source>
        <dbReference type="Proteomes" id="UP000053328"/>
    </source>
</evidence>
<dbReference type="RefSeq" id="XP_016237665.1">
    <property type="nucleotide sequence ID" value="XM_016378988.1"/>
</dbReference>
<dbReference type="STRING" id="91928.A0A0D2C186"/>
<dbReference type="AlphaFoldDB" id="A0A0D2C186"/>
<feature type="transmembrane region" description="Helical" evidence="7">
    <location>
        <begin position="276"/>
        <end position="296"/>
    </location>
</feature>
<dbReference type="GO" id="GO:0016020">
    <property type="term" value="C:membrane"/>
    <property type="evidence" value="ECO:0007669"/>
    <property type="project" value="UniProtKB-SubCell"/>
</dbReference>
<feature type="transmembrane region" description="Helical" evidence="7">
    <location>
        <begin position="448"/>
        <end position="468"/>
    </location>
</feature>
<evidence type="ECO:0000256" key="3">
    <source>
        <dbReference type="ARBA" id="ARBA00022692"/>
    </source>
</evidence>
<evidence type="ECO:0000256" key="6">
    <source>
        <dbReference type="ARBA" id="ARBA00023136"/>
    </source>
</evidence>
<evidence type="ECO:0000256" key="1">
    <source>
        <dbReference type="ARBA" id="ARBA00004141"/>
    </source>
</evidence>
<accession>A0A0D2C186</accession>
<dbReference type="Proteomes" id="UP000053328">
    <property type="component" value="Unassembled WGS sequence"/>
</dbReference>
<protein>
    <recommendedName>
        <fullName evidence="8">Amino acid permease/ SLC12A domain-containing protein</fullName>
    </recommendedName>
</protein>
<dbReference type="FunFam" id="1.20.1740.10:FF:000006">
    <property type="entry name" value="General amino acid permease"/>
    <property type="match status" value="1"/>
</dbReference>
<keyword evidence="4" id="KW-0029">Amino-acid transport</keyword>
<dbReference type="PIRSF" id="PIRSF006060">
    <property type="entry name" value="AA_transporter"/>
    <property type="match status" value="1"/>
</dbReference>
<gene>
    <name evidence="9" type="ORF">PV08_04643</name>
</gene>
<reference evidence="9 10" key="1">
    <citation type="submission" date="2015-01" db="EMBL/GenBank/DDBJ databases">
        <title>The Genome Sequence of Exophiala spinifera CBS89968.</title>
        <authorList>
            <consortium name="The Broad Institute Genomics Platform"/>
            <person name="Cuomo C."/>
            <person name="de Hoog S."/>
            <person name="Gorbushina A."/>
            <person name="Stielow B."/>
            <person name="Teixiera M."/>
            <person name="Abouelleil A."/>
            <person name="Chapman S.B."/>
            <person name="Priest M."/>
            <person name="Young S.K."/>
            <person name="Wortman J."/>
            <person name="Nusbaum C."/>
            <person name="Birren B."/>
        </authorList>
    </citation>
    <scope>NUCLEOTIDE SEQUENCE [LARGE SCALE GENOMIC DNA]</scope>
    <source>
        <strain evidence="9 10">CBS 89968</strain>
    </source>
</reference>
<dbReference type="Pfam" id="PF00324">
    <property type="entry name" value="AA_permease"/>
    <property type="match status" value="1"/>
</dbReference>
<evidence type="ECO:0000313" key="9">
    <source>
        <dbReference type="EMBL" id="KIW17449.1"/>
    </source>
</evidence>
<evidence type="ECO:0000256" key="2">
    <source>
        <dbReference type="ARBA" id="ARBA00022448"/>
    </source>
</evidence>
<feature type="transmembrane region" description="Helical" evidence="7">
    <location>
        <begin position="235"/>
        <end position="256"/>
    </location>
</feature>
<feature type="transmembrane region" description="Helical" evidence="7">
    <location>
        <begin position="398"/>
        <end position="427"/>
    </location>
</feature>
<name>A0A0D2C186_9EURO</name>
<evidence type="ECO:0000256" key="7">
    <source>
        <dbReference type="SAM" id="Phobius"/>
    </source>
</evidence>
<comment type="subcellular location">
    <subcellularLocation>
        <location evidence="1">Membrane</location>
        <topology evidence="1">Multi-pass membrane protein</topology>
    </subcellularLocation>
</comment>
<feature type="transmembrane region" description="Helical" evidence="7">
    <location>
        <begin position="47"/>
        <end position="69"/>
    </location>
</feature>
<organism evidence="9 10">
    <name type="scientific">Exophiala spinifera</name>
    <dbReference type="NCBI Taxonomy" id="91928"/>
    <lineage>
        <taxon>Eukaryota</taxon>
        <taxon>Fungi</taxon>
        <taxon>Dikarya</taxon>
        <taxon>Ascomycota</taxon>
        <taxon>Pezizomycotina</taxon>
        <taxon>Eurotiomycetes</taxon>
        <taxon>Chaetothyriomycetidae</taxon>
        <taxon>Chaetothyriales</taxon>
        <taxon>Herpotrichiellaceae</taxon>
        <taxon>Exophiala</taxon>
    </lineage>
</organism>
<dbReference type="InterPro" id="IPR004841">
    <property type="entry name" value="AA-permease/SLC12A_dom"/>
</dbReference>
<feature type="transmembrane region" description="Helical" evidence="7">
    <location>
        <begin position="154"/>
        <end position="175"/>
    </location>
</feature>
<dbReference type="Gene3D" id="1.20.1740.10">
    <property type="entry name" value="Amino acid/polyamine transporter I"/>
    <property type="match status" value="1"/>
</dbReference>
<dbReference type="OrthoDB" id="3900342at2759"/>